<dbReference type="Pfam" id="PF03564">
    <property type="entry name" value="DUF1759"/>
    <property type="match status" value="1"/>
</dbReference>
<gene>
    <name evidence="2" type="ORF">PACLA_8A085253</name>
</gene>
<organism evidence="2 3">
    <name type="scientific">Paramuricea clavata</name>
    <name type="common">Red gorgonian</name>
    <name type="synonym">Violescent sea-whip</name>
    <dbReference type="NCBI Taxonomy" id="317549"/>
    <lineage>
        <taxon>Eukaryota</taxon>
        <taxon>Metazoa</taxon>
        <taxon>Cnidaria</taxon>
        <taxon>Anthozoa</taxon>
        <taxon>Octocorallia</taxon>
        <taxon>Malacalcyonacea</taxon>
        <taxon>Plexauridae</taxon>
        <taxon>Paramuricea</taxon>
    </lineage>
</organism>
<sequence>KPRFTKIVKKRKLKLDAMVSHLKLEELKVRQGFEEKEQELKRMKELAEAEMKVKRAAVSLEIYQQAEEERGNERSKGDILEENLIPSSSPSVNEQLQENVGSSQHKVVKSSASVPETTNFHHKEFQPSAPGPLPFAPPQNPQFLSNSVATTNGLPTNAKRDNPDESRRLQLLIQHCSGKAREAIESCVSLPHNDGYHVAKETLYENFGKPHVIAEAHTKKLMNLPSLKNGDGPSLLQFARYLETAQRTLTGMGSSYVADLDHMHVLRELAKKLPMYLRSRWTEYAGNIFESRQRPRFEDFLKFIKQRAKLVNNEFGRDMNIPFSKPRTSVSGKEYPKQLIPPSQRLNCEQPKTTKSAQTQTGAGGSRICLGAVPVRVRGINGTQEVQTYALLDNGSEVTLCDERLARKLNIDGENTNFTLTGINGSVEVESQLVDIVVMSLDGSTEVELQKVKTVKEIPISNGCVPRQADVNKWPHLRDMNIPELEDRNIMLLIGLKEKPRLFLPLECKEGGDGEPIAIRYSLGWTVMGPVGDERENDGFSVNFTRVKDQTPVTVNDDILLHQLQRLWNTDFKDLKANDKVLASVEDERALHVMEKSVKLVNGHFQVALPWRKDPPDIPNDKIMAERRLRSLKNRLAKDTELFIKYTKAMQDYIDKGHAQKPDKTRIVFDCAAKFNGESLNQHLLTGPDLANSLVGVIIRFRQESIAVVADIESMFYQVLVEPKDCDKNNGSKPIGTISSSSRVDYFGPLEVKQVTKICRIATCLIAHLEMIEDPIKFAIHVLNRTIVNGSDAKWVSIRIFHTLNTQTCGTLHFWGVAETMRVIITSSCFPSHIITCYCGARNQMQKSLEKTEDHSLCITNTNIAVKSRPRS</sequence>
<dbReference type="OrthoDB" id="5985749at2759"/>
<name>A0A6S7H0S5_PARCT</name>
<feature type="non-terminal residue" evidence="2">
    <location>
        <position position="872"/>
    </location>
</feature>
<dbReference type="PANTHER" id="PTHR47331:SF1">
    <property type="entry name" value="GAG-LIKE PROTEIN"/>
    <property type="match status" value="1"/>
</dbReference>
<feature type="compositionally biased region" description="Polar residues" evidence="1">
    <location>
        <begin position="85"/>
        <end position="96"/>
    </location>
</feature>
<evidence type="ECO:0000313" key="3">
    <source>
        <dbReference type="Proteomes" id="UP001152795"/>
    </source>
</evidence>
<dbReference type="InterPro" id="IPR005312">
    <property type="entry name" value="DUF1759"/>
</dbReference>
<dbReference type="AlphaFoldDB" id="A0A6S7H0S5"/>
<accession>A0A6S7H0S5</accession>
<dbReference type="EMBL" id="CACRXK020002804">
    <property type="protein sequence ID" value="CAB3996126.1"/>
    <property type="molecule type" value="Genomic_DNA"/>
</dbReference>
<feature type="non-terminal residue" evidence="2">
    <location>
        <position position="1"/>
    </location>
</feature>
<feature type="region of interest" description="Disordered" evidence="1">
    <location>
        <begin position="66"/>
        <end position="96"/>
    </location>
</feature>
<reference evidence="2" key="1">
    <citation type="submission" date="2020-04" db="EMBL/GenBank/DDBJ databases">
        <authorList>
            <person name="Alioto T."/>
            <person name="Alioto T."/>
            <person name="Gomez Garrido J."/>
        </authorList>
    </citation>
    <scope>NUCLEOTIDE SEQUENCE</scope>
    <source>
        <strain evidence="2">A484AB</strain>
    </source>
</reference>
<keyword evidence="3" id="KW-1185">Reference proteome</keyword>
<feature type="compositionally biased region" description="Basic and acidic residues" evidence="1">
    <location>
        <begin position="67"/>
        <end position="79"/>
    </location>
</feature>
<evidence type="ECO:0000313" key="2">
    <source>
        <dbReference type="EMBL" id="CAB3996126.1"/>
    </source>
</evidence>
<dbReference type="PANTHER" id="PTHR47331">
    <property type="entry name" value="PHD-TYPE DOMAIN-CONTAINING PROTEIN"/>
    <property type="match status" value="1"/>
</dbReference>
<comment type="caution">
    <text evidence="2">The sequence shown here is derived from an EMBL/GenBank/DDBJ whole genome shotgun (WGS) entry which is preliminary data.</text>
</comment>
<dbReference type="Proteomes" id="UP001152795">
    <property type="component" value="Unassembled WGS sequence"/>
</dbReference>
<proteinExistence type="predicted"/>
<evidence type="ECO:0000256" key="1">
    <source>
        <dbReference type="SAM" id="MobiDB-lite"/>
    </source>
</evidence>
<protein>
    <submittedName>
        <fullName evidence="2">Uncharacterized protein</fullName>
    </submittedName>
</protein>